<dbReference type="Gene3D" id="1.20.1440.230">
    <property type="entry name" value="NADH-ubiquinone oxidoreductase 51kDa subunit, iron-sulphur binding domain"/>
    <property type="match status" value="1"/>
</dbReference>
<dbReference type="EMBL" id="JBHTRV010000035">
    <property type="protein sequence ID" value="MFE5984570.1"/>
    <property type="molecule type" value="Genomic_DNA"/>
</dbReference>
<feature type="compositionally biased region" description="Polar residues" evidence="6">
    <location>
        <begin position="1"/>
        <end position="17"/>
    </location>
</feature>
<dbReference type="SMART" id="SM00928">
    <property type="entry name" value="NADH_4Fe-4S"/>
    <property type="match status" value="1"/>
</dbReference>
<gene>
    <name evidence="8" type="ORF">ACFQ63_33380</name>
</gene>
<evidence type="ECO:0000256" key="5">
    <source>
        <dbReference type="ARBA" id="ARBA00023014"/>
    </source>
</evidence>
<comment type="similarity">
    <text evidence="1">Belongs to the complex I 51 kDa subunit family.</text>
</comment>
<dbReference type="InterPro" id="IPR011538">
    <property type="entry name" value="Nuo51_FMN-bd"/>
</dbReference>
<keyword evidence="4" id="KW-0408">Iron</keyword>
<dbReference type="Pfam" id="PF01512">
    <property type="entry name" value="Complex1_51K"/>
    <property type="match status" value="1"/>
</dbReference>
<comment type="caution">
    <text evidence="8">The sequence shown here is derived from an EMBL/GenBank/DDBJ whole genome shotgun (WGS) entry which is preliminary data.</text>
</comment>
<dbReference type="PANTHER" id="PTHR43578:SF3">
    <property type="entry name" value="NADH-QUINONE OXIDOREDUCTASE SUBUNIT F"/>
    <property type="match status" value="1"/>
</dbReference>
<organism evidence="8 9">
    <name type="scientific">Streptomyces wedmorensis</name>
    <dbReference type="NCBI Taxonomy" id="43759"/>
    <lineage>
        <taxon>Bacteria</taxon>
        <taxon>Bacillati</taxon>
        <taxon>Actinomycetota</taxon>
        <taxon>Actinomycetes</taxon>
        <taxon>Kitasatosporales</taxon>
        <taxon>Streptomycetaceae</taxon>
        <taxon>Streptomyces</taxon>
    </lineage>
</organism>
<dbReference type="InterPro" id="IPR019575">
    <property type="entry name" value="Nuop51_4Fe4S-bd"/>
</dbReference>
<reference evidence="8 9" key="1">
    <citation type="submission" date="2024-09" db="EMBL/GenBank/DDBJ databases">
        <title>The Natural Products Discovery Center: Release of the First 8490 Sequenced Strains for Exploring Actinobacteria Biosynthetic Diversity.</title>
        <authorList>
            <person name="Kalkreuter E."/>
            <person name="Kautsar S.A."/>
            <person name="Yang D."/>
            <person name="Bader C.D."/>
            <person name="Teijaro C.N."/>
            <person name="Fluegel L."/>
            <person name="Davis C.M."/>
            <person name="Simpson J.R."/>
            <person name="Lauterbach L."/>
            <person name="Steele A.D."/>
            <person name="Gui C."/>
            <person name="Meng S."/>
            <person name="Li G."/>
            <person name="Viehrig K."/>
            <person name="Ye F."/>
            <person name="Su P."/>
            <person name="Kiefer A.F."/>
            <person name="Nichols A."/>
            <person name="Cepeda A.J."/>
            <person name="Yan W."/>
            <person name="Fan B."/>
            <person name="Jiang Y."/>
            <person name="Adhikari A."/>
            <person name="Zheng C.-J."/>
            <person name="Schuster L."/>
            <person name="Cowan T.M."/>
            <person name="Smanski M.J."/>
            <person name="Chevrette M.G."/>
            <person name="De Carvalho L.P.S."/>
            <person name="Shen B."/>
        </authorList>
    </citation>
    <scope>NUCLEOTIDE SEQUENCE [LARGE SCALE GENOMIC DNA]</scope>
    <source>
        <strain evidence="8 9">NPDC056472</strain>
    </source>
</reference>
<accession>A0ABW6J6C9</accession>
<evidence type="ECO:0000256" key="6">
    <source>
        <dbReference type="SAM" id="MobiDB-lite"/>
    </source>
</evidence>
<dbReference type="Gene3D" id="3.40.50.11540">
    <property type="entry name" value="NADH-ubiquinone oxidoreductase 51kDa subunit"/>
    <property type="match status" value="1"/>
</dbReference>
<dbReference type="RefSeq" id="WP_386251264.1">
    <property type="nucleotide sequence ID" value="NZ_JBHTRV010000035.1"/>
</dbReference>
<keyword evidence="2" id="KW-0004">4Fe-4S</keyword>
<feature type="region of interest" description="Disordered" evidence="6">
    <location>
        <begin position="1"/>
        <end position="34"/>
    </location>
</feature>
<dbReference type="PANTHER" id="PTHR43578">
    <property type="entry name" value="NADH-QUINONE OXIDOREDUCTASE SUBUNIT F"/>
    <property type="match status" value="1"/>
</dbReference>
<name>A0ABW6J6C9_STRWE</name>
<evidence type="ECO:0000256" key="1">
    <source>
        <dbReference type="ARBA" id="ARBA00007523"/>
    </source>
</evidence>
<evidence type="ECO:0000313" key="8">
    <source>
        <dbReference type="EMBL" id="MFE5984570.1"/>
    </source>
</evidence>
<sequence length="528" mass="52605">MTRTRQSTPSRLSTPGPLSTVIHGPTAPTPGSVLGATPYTTEYAEAYEATGGYAAAVTPDELLHHLDACGLRGRGGAGFPAAVKLRTVREHGRRDRGNGTRGEHAAAGAGAPVVVANGEEGEPGSVKDRWLLRARPHLVLDGLVHAAAVTGADHGYVYVSDPEAAHHVRRALAERVPPLPVEVVETAAAYVAGEETAVVRRIDGGPALPTAKPPRPFERGVRGAPTLVANVETLARIALVATRPDLRETIARSTLVTLSGGSVAPVLTEVPYGVPLRTLAAAHGTPAPAGALMGGLFGGLVDARALDLPLAPGALADAGTALGCGAIRFLAADACPVGAAADAAGHLAAESARQCGVCVSGSAAISDALDRLASGSAEPDTAERLHRWARGLPGRGACGLLDAAAGLAGSLLRVFPEQVRAHLDGPPCRVCRADASGRGPHCLTRLSVPVPAVSAPAPTGSGPIASAPTPSAPAASAPTPSAPAASAPTPSAPAASAPTGSAPTTSAPTTPAPTTPPEPMAAVLEGTS</sequence>
<evidence type="ECO:0000259" key="7">
    <source>
        <dbReference type="SMART" id="SM00928"/>
    </source>
</evidence>
<evidence type="ECO:0000256" key="2">
    <source>
        <dbReference type="ARBA" id="ARBA00022485"/>
    </source>
</evidence>
<dbReference type="Proteomes" id="UP001600424">
    <property type="component" value="Unassembled WGS sequence"/>
</dbReference>
<evidence type="ECO:0000256" key="4">
    <source>
        <dbReference type="ARBA" id="ARBA00023004"/>
    </source>
</evidence>
<dbReference type="SUPFAM" id="SSF142984">
    <property type="entry name" value="Nqo1 middle domain-like"/>
    <property type="match status" value="1"/>
</dbReference>
<keyword evidence="5" id="KW-0411">Iron-sulfur</keyword>
<feature type="compositionally biased region" description="Pro residues" evidence="6">
    <location>
        <begin position="510"/>
        <end position="519"/>
    </location>
</feature>
<feature type="region of interest" description="Disordered" evidence="6">
    <location>
        <begin position="454"/>
        <end position="528"/>
    </location>
</feature>
<evidence type="ECO:0000256" key="3">
    <source>
        <dbReference type="ARBA" id="ARBA00022723"/>
    </source>
</evidence>
<feature type="compositionally biased region" description="Low complexity" evidence="6">
    <location>
        <begin position="454"/>
        <end position="509"/>
    </location>
</feature>
<dbReference type="SUPFAM" id="SSF140490">
    <property type="entry name" value="Nqo1C-terminal domain-like"/>
    <property type="match status" value="1"/>
</dbReference>
<dbReference type="SUPFAM" id="SSF142019">
    <property type="entry name" value="Nqo1 FMN-binding domain-like"/>
    <property type="match status" value="1"/>
</dbReference>
<keyword evidence="9" id="KW-1185">Reference proteome</keyword>
<dbReference type="InterPro" id="IPR037207">
    <property type="entry name" value="Nuop51_4Fe4S-bd_sf"/>
</dbReference>
<proteinExistence type="inferred from homology"/>
<protein>
    <submittedName>
        <fullName evidence="8">NADH-ubiquinone oxidoreductase-F iron-sulfur binding region domain-containing protein</fullName>
    </submittedName>
</protein>
<feature type="domain" description="NADH-ubiquinone oxidoreductase 51kDa subunit iron-sulphur binding" evidence="7">
    <location>
        <begin position="337"/>
        <end position="382"/>
    </location>
</feature>
<evidence type="ECO:0000313" key="9">
    <source>
        <dbReference type="Proteomes" id="UP001600424"/>
    </source>
</evidence>
<dbReference type="InterPro" id="IPR037225">
    <property type="entry name" value="Nuo51_FMN-bd_sf"/>
</dbReference>
<dbReference type="Pfam" id="PF10589">
    <property type="entry name" value="NADH_4Fe-4S"/>
    <property type="match status" value="1"/>
</dbReference>
<keyword evidence="3" id="KW-0479">Metal-binding</keyword>
<dbReference type="Gene3D" id="3.10.20.600">
    <property type="match status" value="1"/>
</dbReference>